<dbReference type="SUPFAM" id="SSF52518">
    <property type="entry name" value="Thiamin diphosphate-binding fold (THDP-binding)"/>
    <property type="match status" value="2"/>
</dbReference>
<accession>B1KGK0</accession>
<protein>
    <recommendedName>
        <fullName evidence="3">3-methyl-2-oxobutanoate dehydrogenase (2-methylpropanoyl-transferring)</fullName>
        <ecNumber evidence="3">1.2.4.4</ecNumber>
    </recommendedName>
</protein>
<evidence type="ECO:0000256" key="2">
    <source>
        <dbReference type="ARBA" id="ARBA00003906"/>
    </source>
</evidence>
<dbReference type="HOGENOM" id="CLU_012907_2_1_6"/>
<evidence type="ECO:0000259" key="6">
    <source>
        <dbReference type="SMART" id="SM00861"/>
    </source>
</evidence>
<dbReference type="SMART" id="SM00861">
    <property type="entry name" value="Transket_pyr"/>
    <property type="match status" value="1"/>
</dbReference>
<evidence type="ECO:0000313" key="8">
    <source>
        <dbReference type="Proteomes" id="UP000002168"/>
    </source>
</evidence>
<dbReference type="STRING" id="392500.Swoo_1035"/>
<dbReference type="GO" id="GO:0009083">
    <property type="term" value="P:branched-chain amino acid catabolic process"/>
    <property type="evidence" value="ECO:0007669"/>
    <property type="project" value="TreeGrafter"/>
</dbReference>
<dbReference type="RefSeq" id="WP_012323674.1">
    <property type="nucleotide sequence ID" value="NC_010506.1"/>
</dbReference>
<dbReference type="EMBL" id="CP000961">
    <property type="protein sequence ID" value="ACA85328.1"/>
    <property type="molecule type" value="Genomic_DNA"/>
</dbReference>
<dbReference type="Proteomes" id="UP000002168">
    <property type="component" value="Chromosome"/>
</dbReference>
<dbReference type="InterPro" id="IPR009014">
    <property type="entry name" value="Transketo_C/PFOR_II"/>
</dbReference>
<evidence type="ECO:0000256" key="1">
    <source>
        <dbReference type="ARBA" id="ARBA00001964"/>
    </source>
</evidence>
<name>B1KGK0_SHEWM</name>
<proteinExistence type="predicted"/>
<feature type="domain" description="Transketolase-like pyrimidine-binding" evidence="6">
    <location>
        <begin position="398"/>
        <end position="579"/>
    </location>
</feature>
<dbReference type="InterPro" id="IPR001017">
    <property type="entry name" value="DH_E1"/>
</dbReference>
<evidence type="ECO:0000256" key="4">
    <source>
        <dbReference type="ARBA" id="ARBA00023002"/>
    </source>
</evidence>
<evidence type="ECO:0000256" key="5">
    <source>
        <dbReference type="ARBA" id="ARBA00023052"/>
    </source>
</evidence>
<dbReference type="eggNOG" id="COG1071">
    <property type="taxonomic scope" value="Bacteria"/>
</dbReference>
<reference evidence="7 8" key="1">
    <citation type="submission" date="2008-02" db="EMBL/GenBank/DDBJ databases">
        <title>Complete sequence of Shewanella woodyi ATCC 51908.</title>
        <authorList>
            <consortium name="US DOE Joint Genome Institute"/>
            <person name="Copeland A."/>
            <person name="Lucas S."/>
            <person name="Lapidus A."/>
            <person name="Glavina del Rio T."/>
            <person name="Dalin E."/>
            <person name="Tice H."/>
            <person name="Bruce D."/>
            <person name="Goodwin L."/>
            <person name="Pitluck S."/>
            <person name="Sims D."/>
            <person name="Brettin T."/>
            <person name="Detter J.C."/>
            <person name="Han C."/>
            <person name="Kuske C.R."/>
            <person name="Schmutz J."/>
            <person name="Larimer F."/>
            <person name="Land M."/>
            <person name="Hauser L."/>
            <person name="Kyrpides N."/>
            <person name="Lykidis A."/>
            <person name="Zhao J.-S."/>
            <person name="Richardson P."/>
        </authorList>
    </citation>
    <scope>NUCLEOTIDE SEQUENCE [LARGE SCALE GENOMIC DNA]</scope>
    <source>
        <strain evidence="8">ATCC 51908 / MS32</strain>
    </source>
</reference>
<dbReference type="InterPro" id="IPR005475">
    <property type="entry name" value="Transketolase-like_Pyr-bd"/>
</dbReference>
<dbReference type="KEGG" id="swd:Swoo_1035"/>
<dbReference type="eggNOG" id="COG0022">
    <property type="taxonomic scope" value="Bacteria"/>
</dbReference>
<dbReference type="Gene3D" id="3.40.50.970">
    <property type="match status" value="2"/>
</dbReference>
<dbReference type="Gene3D" id="3.40.50.920">
    <property type="match status" value="1"/>
</dbReference>
<gene>
    <name evidence="7" type="ordered locus">Swoo_1035</name>
</gene>
<evidence type="ECO:0000256" key="3">
    <source>
        <dbReference type="ARBA" id="ARBA00012277"/>
    </source>
</evidence>
<keyword evidence="4" id="KW-0560">Oxidoreductase</keyword>
<dbReference type="Pfam" id="PF02779">
    <property type="entry name" value="Transket_pyr"/>
    <property type="match status" value="1"/>
</dbReference>
<dbReference type="InterPro" id="IPR029061">
    <property type="entry name" value="THDP-binding"/>
</dbReference>
<dbReference type="CDD" id="cd07036">
    <property type="entry name" value="TPP_PYR_E1-PDHc-beta_like"/>
    <property type="match status" value="1"/>
</dbReference>
<dbReference type="PANTHER" id="PTHR42980:SF1">
    <property type="entry name" value="2-OXOISOVALERATE DEHYDROGENASE SUBUNIT BETA, MITOCHONDRIAL"/>
    <property type="match status" value="1"/>
</dbReference>
<organism evidence="7 8">
    <name type="scientific">Shewanella woodyi (strain ATCC 51908 / MS32)</name>
    <dbReference type="NCBI Taxonomy" id="392500"/>
    <lineage>
        <taxon>Bacteria</taxon>
        <taxon>Pseudomonadati</taxon>
        <taxon>Pseudomonadota</taxon>
        <taxon>Gammaproteobacteria</taxon>
        <taxon>Alteromonadales</taxon>
        <taxon>Shewanellaceae</taxon>
        <taxon>Shewanella</taxon>
    </lineage>
</organism>
<dbReference type="PANTHER" id="PTHR42980">
    <property type="entry name" value="2-OXOISOVALERATE DEHYDROGENASE SUBUNIT BETA-RELATED"/>
    <property type="match status" value="1"/>
</dbReference>
<comment type="function">
    <text evidence="2">E1 component of the 2-oxoglutarate dehydrogenase (OGDH) complex which catalyzes the decarboxylation of 2-oxoglutarate, the first step in the conversion of 2-oxoglutarate to succinyl-CoA and CO(2).</text>
</comment>
<dbReference type="CDD" id="cd02000">
    <property type="entry name" value="TPP_E1_PDC_ADC_BCADC"/>
    <property type="match status" value="1"/>
</dbReference>
<dbReference type="GO" id="GO:0003863">
    <property type="term" value="F:branched-chain 2-oxo acid dehydrogenase activity"/>
    <property type="evidence" value="ECO:0007669"/>
    <property type="project" value="UniProtKB-EC"/>
</dbReference>
<dbReference type="AlphaFoldDB" id="B1KGK0"/>
<dbReference type="Pfam" id="PF02780">
    <property type="entry name" value="Transketolase_C"/>
    <property type="match status" value="1"/>
</dbReference>
<evidence type="ECO:0000313" key="7">
    <source>
        <dbReference type="EMBL" id="ACA85328.1"/>
    </source>
</evidence>
<dbReference type="InterPro" id="IPR033248">
    <property type="entry name" value="Transketolase_C"/>
</dbReference>
<dbReference type="SUPFAM" id="SSF52922">
    <property type="entry name" value="TK C-terminal domain-like"/>
    <property type="match status" value="1"/>
</dbReference>
<dbReference type="Pfam" id="PF00676">
    <property type="entry name" value="E1_dh"/>
    <property type="match status" value="1"/>
</dbReference>
<dbReference type="GO" id="GO:0007584">
    <property type="term" value="P:response to nutrient"/>
    <property type="evidence" value="ECO:0007669"/>
    <property type="project" value="TreeGrafter"/>
</dbReference>
<sequence>MEDRAVALDRSFIERVNKQDFSDIGEGWDHRKLGLSDSDFIGMFESQLKSRLLDLESRKMRARNQGFYTIGSSGHEGNAAYGLTFRPTDMAFLHYRSGAFMIERSRQLSGETILYDMLLSFAASSDDPTSGGRHKVLGSKRLNIPPQTSTIASHLPKAVGAALSIPLTQRLELASEMPSDSVVLCNFGDASANHASAQSAINSACWAAYQQVPLPLVFICEDNGIGISTRTPKGWIAASFSQRASLKYFYCDGRDILDTYKVSREAADYARVHRKPVFLHVRTVRLMGHAGSDAEIAYMKKEHIFENEAQDPLIVTAQQLIEARLMNSKQIVALYESMKLRVEAIAKMAVTRPKLQTIEQAMASIVPQKRNVSDKPCLDELSRGELFKADKLALSKPLHMGKLLNLALTELMARLDNIVVCGEDVGKKGGVYHVTSRLVERFGPNRVINTLLDETSILGLGIGMAHNGILPIPEIQFLAYVHNAEDQIRGEAATLPFFSDGQFTNPMVIRIAGLGYQKGFGGHFHNDNSFAVFRDIPGLIIACPSNGADAVAMLRESVRLAHEEQRVVIFLEPIALYMTKDLHETGDGLWASDYIPEQDSTPLALGDITTEGRGDELCIISYANGYYLSRQAQKVLMETGLKVRVIDIRWLAPLNIDGIVAQAKECKHILIVDECRKTGSISEALMTGFAEALREACPPIARLTADDCFIPLADAATLPLPSKESIIEAAMNLIGKELNQALLKEAL</sequence>
<keyword evidence="5" id="KW-0786">Thiamine pyrophosphate</keyword>
<dbReference type="EC" id="1.2.4.4" evidence="3"/>
<keyword evidence="8" id="KW-1185">Reference proteome</keyword>
<comment type="cofactor">
    <cofactor evidence="1">
        <name>thiamine diphosphate</name>
        <dbReference type="ChEBI" id="CHEBI:58937"/>
    </cofactor>
</comment>